<feature type="transmembrane region" description="Helical" evidence="9">
    <location>
        <begin position="17"/>
        <end position="34"/>
    </location>
</feature>
<dbReference type="Gene3D" id="1.10.10.820">
    <property type="match status" value="1"/>
</dbReference>
<keyword evidence="3 6" id="KW-0518">Myosin</keyword>
<evidence type="ECO:0000256" key="7">
    <source>
        <dbReference type="SAM" id="Coils"/>
    </source>
</evidence>
<dbReference type="GO" id="GO:0005524">
    <property type="term" value="F:ATP binding"/>
    <property type="evidence" value="ECO:0007669"/>
    <property type="project" value="UniProtKB-KW"/>
</dbReference>
<evidence type="ECO:0000256" key="4">
    <source>
        <dbReference type="ARBA" id="ARBA00023175"/>
    </source>
</evidence>
<dbReference type="PANTHER" id="PTHR13140">
    <property type="entry name" value="MYOSIN"/>
    <property type="match status" value="1"/>
</dbReference>
<dbReference type="GO" id="GO:0005737">
    <property type="term" value="C:cytoplasm"/>
    <property type="evidence" value="ECO:0007669"/>
    <property type="project" value="TreeGrafter"/>
</dbReference>
<keyword evidence="7" id="KW-0175">Coiled coil</keyword>
<keyword evidence="5 6" id="KW-0009">Actin-binding</keyword>
<dbReference type="OrthoDB" id="6108017at2759"/>
<dbReference type="EMBL" id="SHOA02000012">
    <property type="protein sequence ID" value="TDH72311.1"/>
    <property type="molecule type" value="Genomic_DNA"/>
</dbReference>
<dbReference type="GO" id="GO:0000146">
    <property type="term" value="F:microfilament motor activity"/>
    <property type="evidence" value="ECO:0007669"/>
    <property type="project" value="TreeGrafter"/>
</dbReference>
<proteinExistence type="inferred from homology"/>
<dbReference type="Gene3D" id="1.20.120.720">
    <property type="entry name" value="Myosin VI head, motor domain, U50 subdomain"/>
    <property type="match status" value="1"/>
</dbReference>
<feature type="domain" description="Myosin motor" evidence="10">
    <location>
        <begin position="1"/>
        <end position="546"/>
    </location>
</feature>
<dbReference type="PANTHER" id="PTHR13140:SF706">
    <property type="entry name" value="DILUTE CLASS UNCONVENTIONAL MYOSIN, ISOFORM C"/>
    <property type="match status" value="1"/>
</dbReference>
<dbReference type="Gene3D" id="6.20.240.20">
    <property type="match status" value="1"/>
</dbReference>
<protein>
    <recommendedName>
        <fullName evidence="10">Myosin motor domain-containing protein</fullName>
    </recommendedName>
</protein>
<keyword evidence="9" id="KW-1133">Transmembrane helix</keyword>
<feature type="region of interest" description="Disordered" evidence="8">
    <location>
        <begin position="1078"/>
        <end position="1129"/>
    </location>
</feature>
<feature type="region of interest" description="Actin-binding" evidence="6">
    <location>
        <begin position="418"/>
        <end position="440"/>
    </location>
</feature>
<dbReference type="KEGG" id="blac:94344529"/>
<evidence type="ECO:0000256" key="2">
    <source>
        <dbReference type="ARBA" id="ARBA00022840"/>
    </source>
</evidence>
<dbReference type="Gene3D" id="1.20.58.530">
    <property type="match status" value="1"/>
</dbReference>
<comment type="similarity">
    <text evidence="6">Belongs to the TRAFAC class myosin-kinesin ATPase superfamily. Myosin family.</text>
</comment>
<evidence type="ECO:0000259" key="10">
    <source>
        <dbReference type="PROSITE" id="PS51456"/>
    </source>
</evidence>
<dbReference type="InterPro" id="IPR000048">
    <property type="entry name" value="IQ_motif_EF-hand-BS"/>
</dbReference>
<comment type="caution">
    <text evidence="6">Lacks conserved residue(s) required for the propagation of feature annotation.</text>
</comment>
<keyword evidence="1" id="KW-0547">Nucleotide-binding</keyword>
<dbReference type="SUPFAM" id="SSF52540">
    <property type="entry name" value="P-loop containing nucleoside triphosphate hydrolases"/>
    <property type="match status" value="2"/>
</dbReference>
<keyword evidence="9" id="KW-0812">Transmembrane</keyword>
<dbReference type="Proteomes" id="UP000294530">
    <property type="component" value="Unassembled WGS sequence"/>
</dbReference>
<dbReference type="Pfam" id="PF00063">
    <property type="entry name" value="Myosin_head"/>
    <property type="match status" value="1"/>
</dbReference>
<feature type="coiled-coil region" evidence="7">
    <location>
        <begin position="761"/>
        <end position="807"/>
    </location>
</feature>
<dbReference type="InterPro" id="IPR036961">
    <property type="entry name" value="Kinesin_motor_dom_sf"/>
</dbReference>
<evidence type="ECO:0000256" key="8">
    <source>
        <dbReference type="SAM" id="MobiDB-lite"/>
    </source>
</evidence>
<comment type="caution">
    <text evidence="11">The sequence shown here is derived from an EMBL/GenBank/DDBJ whole genome shotgun (WGS) entry which is preliminary data.</text>
</comment>
<evidence type="ECO:0000256" key="3">
    <source>
        <dbReference type="ARBA" id="ARBA00023123"/>
    </source>
</evidence>
<feature type="compositionally biased region" description="Basic residues" evidence="8">
    <location>
        <begin position="1114"/>
        <end position="1123"/>
    </location>
</feature>
<keyword evidence="9" id="KW-0472">Membrane</keyword>
<dbReference type="GO" id="GO:0016459">
    <property type="term" value="C:myosin complex"/>
    <property type="evidence" value="ECO:0007669"/>
    <property type="project" value="UniProtKB-KW"/>
</dbReference>
<reference evidence="11 12" key="1">
    <citation type="journal article" date="2021" name="Genome Biol.">
        <title>AFLAP: assembly-free linkage analysis pipeline using k-mers from genome sequencing data.</title>
        <authorList>
            <person name="Fletcher K."/>
            <person name="Zhang L."/>
            <person name="Gil J."/>
            <person name="Han R."/>
            <person name="Cavanaugh K."/>
            <person name="Michelmore R."/>
        </authorList>
    </citation>
    <scope>NUCLEOTIDE SEQUENCE [LARGE SCALE GENOMIC DNA]</scope>
    <source>
        <strain evidence="11 12">SF5</strain>
    </source>
</reference>
<dbReference type="GO" id="GO:0016020">
    <property type="term" value="C:membrane"/>
    <property type="evidence" value="ECO:0007669"/>
    <property type="project" value="TreeGrafter"/>
</dbReference>
<dbReference type="InterPro" id="IPR027417">
    <property type="entry name" value="P-loop_NTPase"/>
</dbReference>
<keyword evidence="12" id="KW-1185">Reference proteome</keyword>
<dbReference type="GO" id="GO:0051015">
    <property type="term" value="F:actin filament binding"/>
    <property type="evidence" value="ECO:0007669"/>
    <property type="project" value="TreeGrafter"/>
</dbReference>
<dbReference type="Pfam" id="PF00612">
    <property type="entry name" value="IQ"/>
    <property type="match status" value="5"/>
</dbReference>
<organism evidence="11 12">
    <name type="scientific">Bremia lactucae</name>
    <name type="common">Lettuce downy mildew</name>
    <dbReference type="NCBI Taxonomy" id="4779"/>
    <lineage>
        <taxon>Eukaryota</taxon>
        <taxon>Sar</taxon>
        <taxon>Stramenopiles</taxon>
        <taxon>Oomycota</taxon>
        <taxon>Peronosporomycetes</taxon>
        <taxon>Peronosporales</taxon>
        <taxon>Peronosporaceae</taxon>
        <taxon>Bremia</taxon>
    </lineage>
</organism>
<feature type="coiled-coil region" evidence="7">
    <location>
        <begin position="656"/>
        <end position="720"/>
    </location>
</feature>
<evidence type="ECO:0000313" key="11">
    <source>
        <dbReference type="EMBL" id="TDH72311.1"/>
    </source>
</evidence>
<feature type="compositionally biased region" description="Polar residues" evidence="8">
    <location>
        <begin position="999"/>
        <end position="1012"/>
    </location>
</feature>
<feature type="coiled-coil region" evidence="7">
    <location>
        <begin position="911"/>
        <end position="945"/>
    </location>
</feature>
<dbReference type="RefSeq" id="XP_067821810.1">
    <property type="nucleotide sequence ID" value="XM_067958858.1"/>
</dbReference>
<sequence>MRSVELNARRIFLKKRVSFVMNVANGIIIFFINYCTERPEPSVILLDLVTTLQKEKEPQLENRRGQKLQRSQSPVLKSAASVEAETLKDQSLLKKTKQALSLLGLNAKQQNELFQVLAGILHLGEARFVVKCDNDEACELDMDSVAYSSILLGLLPEIMAKALTHRTMKAAGEIYLVPLTVEQAQSGRDALAKAIYASIFDWLVAGINASLGAKAQQTTSTIGVLDIFGFESFEHNSFEQLCINYANEKLQQKFTQDVFRSVQEEYEREQITWAHIAYADNSETLGLIESRMGLLALLNEEIVRPRGHEEGFVSKLSSAYCKHKTLIEFPRISKTQFAIHHYAGTVLYDATGFLEKHKDALLTDLSDLMCQSHEPFPQMLFQVRKEMEAAAPKHPLSSLGIRKAGADRTVGMQFKKSLNALMTTINDTNVNYIRCIKPNCRKSASLLEDKMVATQLRCAGVIEAICIARVGYPNRLVHGEFAAQFDLFLTKEQQQQLQNDPKTYGVLCCRDVVEQFHLETPEEYQMGQSKIYLQKGVLETLEYAKAQKLYAYVARIQARWRGMRARVEYCNQRIAVRMIQRRVRVFIARRQFQRARVALALIQRVWRGYVGRCAFCSVRKEYFALEMQRVWRGHQGRQVFRAVLKQTRAVRLQCCVRQYFARKELLQRRMERYNQHERERMARELEMLRQRKRAEEQERQKQLEKERVRLADERRREEARRMKSLRIKSAVVIQTNARGYFARCGLAEMQQFAKDEACRVKEELEQERLRCLQREQEEQELRRLAAANAAREKKRAIEERKRKAMAMRQRREKAVTGIQRIFRGFLTRKDIQTMREAAILVQRVSRGYIARKRVKYLENEMCEKEVKAKEVAALGLPSIQRGRLVRQHCSRIRVESKAQHEDVVVALTMRLNEKDEELQRVCDENARLRDEVAALQKSSRDLQSVVADYENTRSIDKTLMHSLDTPCLELENRRGEYSAACNFFANSGSSRRSTEPDELNSSDNFSETSSNYGEEDCNNWKEDRPTMNSLASSYFNGDRPSTDIAKLLSRSQTRTTRLATAMQQRRQKVSQIVQQRKQPSMLHRKDLNAQRMDQNELQTSVSKPKKWATFSRTKFSKKEKHKPLSPIEF</sequence>
<accession>A0A976NY93</accession>
<dbReference type="InterPro" id="IPR001609">
    <property type="entry name" value="Myosin_head_motor_dom-like"/>
</dbReference>
<dbReference type="AlphaFoldDB" id="A0A976NY93"/>
<dbReference type="Gene3D" id="1.20.5.190">
    <property type="match status" value="2"/>
</dbReference>
<evidence type="ECO:0000256" key="9">
    <source>
        <dbReference type="SAM" id="Phobius"/>
    </source>
</evidence>
<evidence type="ECO:0000256" key="5">
    <source>
        <dbReference type="ARBA" id="ARBA00023203"/>
    </source>
</evidence>
<evidence type="ECO:0000313" key="12">
    <source>
        <dbReference type="Proteomes" id="UP000294530"/>
    </source>
</evidence>
<keyword evidence="2" id="KW-0067">ATP-binding</keyword>
<evidence type="ECO:0000256" key="1">
    <source>
        <dbReference type="ARBA" id="ARBA00022741"/>
    </source>
</evidence>
<feature type="compositionally biased region" description="Polar residues" evidence="8">
    <location>
        <begin position="1091"/>
        <end position="1102"/>
    </location>
</feature>
<dbReference type="GO" id="GO:0007015">
    <property type="term" value="P:actin filament organization"/>
    <property type="evidence" value="ECO:0007669"/>
    <property type="project" value="TreeGrafter"/>
</dbReference>
<evidence type="ECO:0000256" key="6">
    <source>
        <dbReference type="PROSITE-ProRule" id="PRU00782"/>
    </source>
</evidence>
<dbReference type="PROSITE" id="PS51456">
    <property type="entry name" value="MYOSIN_MOTOR"/>
    <property type="match status" value="1"/>
</dbReference>
<dbReference type="PRINTS" id="PR00193">
    <property type="entry name" value="MYOSINHEAVY"/>
</dbReference>
<dbReference type="PROSITE" id="PS50096">
    <property type="entry name" value="IQ"/>
    <property type="match status" value="8"/>
</dbReference>
<feature type="region of interest" description="Disordered" evidence="8">
    <location>
        <begin position="986"/>
        <end position="1023"/>
    </location>
</feature>
<dbReference type="SMART" id="SM00242">
    <property type="entry name" value="MYSc"/>
    <property type="match status" value="1"/>
</dbReference>
<dbReference type="GeneID" id="94344529"/>
<dbReference type="Gene3D" id="3.40.850.10">
    <property type="entry name" value="Kinesin motor domain"/>
    <property type="match status" value="1"/>
</dbReference>
<keyword evidence="4" id="KW-0505">Motor protein</keyword>
<name>A0A976NY93_BRELC</name>
<dbReference type="SMART" id="SM00015">
    <property type="entry name" value="IQ"/>
    <property type="match status" value="8"/>
</dbReference>
<gene>
    <name evidence="11" type="ORF">CCR75_000752</name>
</gene>